<dbReference type="Proteomes" id="UP000286791">
    <property type="component" value="Unassembled WGS sequence"/>
</dbReference>
<sequence>MNSIKIKLSLIANLIAIFALIILGIVSFYFTKQSLYESTLINQSNLLRVAQSTVKDFRTKNLSTLNNLVQDIQNLPMSSLETQEEIFNNVAPILKNYRHSVDALAVYIGLNNGNSIVSQKESDDKKVNAIINGKANNYDARERKWYQEALKTNQIYINPAYLDPVSNKYILTYSKALYKDGKFIGVVAVDILSENLQEAFAATPGNTFLFDGENKIFAA</sequence>
<dbReference type="CDD" id="cd12913">
    <property type="entry name" value="PDC1_MCP_like"/>
    <property type="match status" value="1"/>
</dbReference>
<dbReference type="InterPro" id="IPR029151">
    <property type="entry name" value="Sensor-like_sf"/>
</dbReference>
<evidence type="ECO:0000313" key="2">
    <source>
        <dbReference type="EMBL" id="RTJ97448.1"/>
    </source>
</evidence>
<organism evidence="2 3">
    <name type="scientific">Campylobacter jejuni</name>
    <dbReference type="NCBI Taxonomy" id="197"/>
    <lineage>
        <taxon>Bacteria</taxon>
        <taxon>Pseudomonadati</taxon>
        <taxon>Campylobacterota</taxon>
        <taxon>Epsilonproteobacteria</taxon>
        <taxon>Campylobacterales</taxon>
        <taxon>Campylobacteraceae</taxon>
        <taxon>Campylobacter</taxon>
    </lineage>
</organism>
<feature type="transmembrane region" description="Helical" evidence="1">
    <location>
        <begin position="12"/>
        <end position="30"/>
    </location>
</feature>
<keyword evidence="1" id="KW-0472">Membrane</keyword>
<dbReference type="AlphaFoldDB" id="A0A431FVE6"/>
<gene>
    <name evidence="2" type="ORF">C3H48_09125</name>
</gene>
<name>A0A431FVE6_CAMJU</name>
<evidence type="ECO:0000313" key="3">
    <source>
        <dbReference type="Proteomes" id="UP000286791"/>
    </source>
</evidence>
<keyword evidence="1" id="KW-1133">Transmembrane helix</keyword>
<dbReference type="RefSeq" id="WP_193551825.1">
    <property type="nucleotide sequence ID" value="NZ_PRCE01000130.1"/>
</dbReference>
<accession>A0A431FVE6</accession>
<dbReference type="SUPFAM" id="SSF103190">
    <property type="entry name" value="Sensory domain-like"/>
    <property type="match status" value="1"/>
</dbReference>
<protein>
    <submittedName>
        <fullName evidence="2">Methyl-accepting chemotaxis protein</fullName>
    </submittedName>
</protein>
<dbReference type="EMBL" id="PRCE01000130">
    <property type="protein sequence ID" value="RTJ97448.1"/>
    <property type="molecule type" value="Genomic_DNA"/>
</dbReference>
<proteinExistence type="predicted"/>
<keyword evidence="1" id="KW-0812">Transmembrane</keyword>
<comment type="caution">
    <text evidence="2">The sequence shown here is derived from an EMBL/GenBank/DDBJ whole genome shotgun (WGS) entry which is preliminary data.</text>
</comment>
<feature type="non-terminal residue" evidence="2">
    <location>
        <position position="219"/>
    </location>
</feature>
<dbReference type="Gene3D" id="3.30.450.20">
    <property type="entry name" value="PAS domain"/>
    <property type="match status" value="1"/>
</dbReference>
<evidence type="ECO:0000256" key="1">
    <source>
        <dbReference type="SAM" id="Phobius"/>
    </source>
</evidence>
<dbReference type="Pfam" id="PF22673">
    <property type="entry name" value="MCP-like_PDC_1"/>
    <property type="match status" value="1"/>
</dbReference>
<reference evidence="2" key="1">
    <citation type="journal article" date="2019" name="Appl. Environ. Microbiol.">
        <title>Population genetics and characterization of Campylobacter jejuni isolates in western jackdaws and game birds in Finland.</title>
        <authorList>
            <person name="Kovanen S."/>
            <person name="Rossi M."/>
            <person name="Pohja-Mykra M."/>
            <person name="Nieminen T."/>
            <person name="Raunio-Saarnisto M."/>
            <person name="Sauvala M."/>
            <person name="Fredriksson-Ahomaa M."/>
            <person name="Hanninen M.L."/>
            <person name="Kivisto R."/>
        </authorList>
    </citation>
    <scope>NUCLEOTIDE SEQUENCE [LARGE SCALE GENOMIC DNA]</scope>
    <source>
        <strain evidence="2">CB304</strain>
    </source>
</reference>